<evidence type="ECO:0000256" key="45">
    <source>
        <dbReference type="ARBA" id="ARBA00048691"/>
    </source>
</evidence>
<comment type="catalytic activity">
    <reaction evidence="35">
        <text>(2E)-hexenoyl-[ACP] + NADPH + H(+) = hexanoyl-[ACP] + NADP(+)</text>
        <dbReference type="Rhea" id="RHEA:41832"/>
        <dbReference type="Rhea" id="RHEA-COMP:9631"/>
        <dbReference type="Rhea" id="RHEA-COMP:9632"/>
        <dbReference type="ChEBI" id="CHEBI:15378"/>
        <dbReference type="ChEBI" id="CHEBI:57783"/>
        <dbReference type="ChEBI" id="CHEBI:58349"/>
        <dbReference type="ChEBI" id="CHEBI:78458"/>
        <dbReference type="ChEBI" id="CHEBI:78459"/>
    </reaction>
    <physiologicalReaction direction="left-to-right" evidence="35">
        <dbReference type="Rhea" id="RHEA:41833"/>
    </physiologicalReaction>
</comment>
<dbReference type="InterPro" id="IPR042104">
    <property type="entry name" value="PKS_dehydratase_sf"/>
</dbReference>
<dbReference type="Gene3D" id="3.40.47.10">
    <property type="match status" value="1"/>
</dbReference>
<dbReference type="InterPro" id="IPR029058">
    <property type="entry name" value="AB_hydrolase_fold"/>
</dbReference>
<comment type="catalytic activity">
    <reaction evidence="55">
        <text>(2E)-decenoyl-[ACP] + NADPH + H(+) = decanoyl-[ACP] + NADP(+)</text>
        <dbReference type="Rhea" id="RHEA:41864"/>
        <dbReference type="Rhea" id="RHEA-COMP:9639"/>
        <dbReference type="Rhea" id="RHEA-COMP:9640"/>
        <dbReference type="ChEBI" id="CHEBI:15378"/>
        <dbReference type="ChEBI" id="CHEBI:57783"/>
        <dbReference type="ChEBI" id="CHEBI:58349"/>
        <dbReference type="ChEBI" id="CHEBI:78467"/>
        <dbReference type="ChEBI" id="CHEBI:78468"/>
    </reaction>
    <physiologicalReaction direction="left-to-right" evidence="55">
        <dbReference type="Rhea" id="RHEA:41865"/>
    </physiologicalReaction>
</comment>
<evidence type="ECO:0000256" key="43">
    <source>
        <dbReference type="ARBA" id="ARBA00048571"/>
    </source>
</evidence>
<feature type="region of interest" description="C-terminal hotdog fold" evidence="57">
    <location>
        <begin position="1003"/>
        <end position="1131"/>
    </location>
</feature>
<evidence type="ECO:0000256" key="10">
    <source>
        <dbReference type="ARBA" id="ARBA00022679"/>
    </source>
</evidence>
<dbReference type="GO" id="GO:0019171">
    <property type="term" value="F:(3R)-hydroxyacyl-[acyl-carrier-protein] dehydratase activity"/>
    <property type="evidence" value="ECO:0007669"/>
    <property type="project" value="UniProtKB-EC"/>
</dbReference>
<evidence type="ECO:0000256" key="23">
    <source>
        <dbReference type="ARBA" id="ARBA00023401"/>
    </source>
</evidence>
<evidence type="ECO:0000256" key="12">
    <source>
        <dbReference type="ARBA" id="ARBA00022857"/>
    </source>
</evidence>
<evidence type="ECO:0000256" key="42">
    <source>
        <dbReference type="ARBA" id="ARBA00048506"/>
    </source>
</evidence>
<evidence type="ECO:0000256" key="2">
    <source>
        <dbReference type="ARBA" id="ARBA00012004"/>
    </source>
</evidence>
<evidence type="ECO:0000256" key="14">
    <source>
        <dbReference type="ARBA" id="ARBA00022990"/>
    </source>
</evidence>
<dbReference type="InterPro" id="IPR016036">
    <property type="entry name" value="Malonyl_transacylase_ACP-bd"/>
</dbReference>
<evidence type="ECO:0000256" key="7">
    <source>
        <dbReference type="ARBA" id="ARBA00018769"/>
    </source>
</evidence>
<dbReference type="FunFam" id="1.10.1200.10:FF:000013">
    <property type="entry name" value="Fatty acid synthase"/>
    <property type="match status" value="1"/>
</dbReference>
<dbReference type="FunFam" id="3.40.50.720:FF:000209">
    <property type="entry name" value="Polyketide synthase Pks12"/>
    <property type="match status" value="1"/>
</dbReference>
<evidence type="ECO:0000256" key="47">
    <source>
        <dbReference type="ARBA" id="ARBA00048935"/>
    </source>
</evidence>
<comment type="catalytic activity">
    <reaction evidence="38">
        <text>hexadecanoyl-[ACP] + malonyl-[ACP] + H(+) = 3-oxooctadecanoyl-[ACP] + holo-[ACP] + CO2</text>
        <dbReference type="Rhea" id="RHEA:41916"/>
        <dbReference type="Rhea" id="RHEA-COMP:9623"/>
        <dbReference type="Rhea" id="RHEA-COMP:9652"/>
        <dbReference type="Rhea" id="RHEA-COMP:9653"/>
        <dbReference type="Rhea" id="RHEA-COMP:9685"/>
        <dbReference type="ChEBI" id="CHEBI:15378"/>
        <dbReference type="ChEBI" id="CHEBI:16526"/>
        <dbReference type="ChEBI" id="CHEBI:64479"/>
        <dbReference type="ChEBI" id="CHEBI:78449"/>
        <dbReference type="ChEBI" id="CHEBI:78483"/>
        <dbReference type="ChEBI" id="CHEBI:78487"/>
    </reaction>
    <physiologicalReaction direction="left-to-right" evidence="38">
        <dbReference type="Rhea" id="RHEA:41917"/>
    </physiologicalReaction>
</comment>
<comment type="catalytic activity">
    <reaction evidence="29">
        <text>a (3R)-hydroxyacyl-[ACP] + NADP(+) = a 3-oxoacyl-[ACP] + NADPH + H(+)</text>
        <dbReference type="Rhea" id="RHEA:17397"/>
        <dbReference type="Rhea" id="RHEA-COMP:9916"/>
        <dbReference type="Rhea" id="RHEA-COMP:9945"/>
        <dbReference type="ChEBI" id="CHEBI:15378"/>
        <dbReference type="ChEBI" id="CHEBI:57783"/>
        <dbReference type="ChEBI" id="CHEBI:58349"/>
        <dbReference type="ChEBI" id="CHEBI:78776"/>
        <dbReference type="ChEBI" id="CHEBI:78827"/>
        <dbReference type="EC" id="1.1.1.100"/>
    </reaction>
    <physiologicalReaction direction="right-to-left" evidence="29">
        <dbReference type="Rhea" id="RHEA:17399"/>
    </physiologicalReaction>
</comment>
<dbReference type="InterPro" id="IPR014030">
    <property type="entry name" value="Ketoacyl_synth_N"/>
</dbReference>
<comment type="catalytic activity">
    <reaction evidence="44">
        <text>a 2,3-saturated acyl-[ACP] + NADP(+) = a (2E)-enoyl-[ACP] + NADPH + H(+)</text>
        <dbReference type="Rhea" id="RHEA:22564"/>
        <dbReference type="Rhea" id="RHEA-COMP:9925"/>
        <dbReference type="Rhea" id="RHEA-COMP:9926"/>
        <dbReference type="ChEBI" id="CHEBI:15378"/>
        <dbReference type="ChEBI" id="CHEBI:57783"/>
        <dbReference type="ChEBI" id="CHEBI:58349"/>
        <dbReference type="ChEBI" id="CHEBI:78784"/>
        <dbReference type="ChEBI" id="CHEBI:78785"/>
        <dbReference type="EC" id="1.3.1.39"/>
    </reaction>
    <physiologicalReaction direction="right-to-left" evidence="44">
        <dbReference type="Rhea" id="RHEA:22566"/>
    </physiologicalReaction>
</comment>
<dbReference type="PROSITE" id="PS52004">
    <property type="entry name" value="KS3_2"/>
    <property type="match status" value="1"/>
</dbReference>
<dbReference type="EC" id="1.3.1.39" evidence="2"/>
<evidence type="ECO:0000256" key="27">
    <source>
        <dbReference type="ARBA" id="ARBA00047300"/>
    </source>
</evidence>
<keyword evidence="12" id="KW-0521">NADP</keyword>
<comment type="catalytic activity">
    <reaction evidence="30">
        <text>3-oxodecanoyl-[ACP] + NADPH + H(+) = (3R)-hydroxydecanoyl-[ACP] + NADP(+)</text>
        <dbReference type="Rhea" id="RHEA:41856"/>
        <dbReference type="Rhea" id="RHEA-COMP:9637"/>
        <dbReference type="Rhea" id="RHEA-COMP:9638"/>
        <dbReference type="ChEBI" id="CHEBI:15378"/>
        <dbReference type="ChEBI" id="CHEBI:57783"/>
        <dbReference type="ChEBI" id="CHEBI:58349"/>
        <dbReference type="ChEBI" id="CHEBI:78464"/>
        <dbReference type="ChEBI" id="CHEBI:78466"/>
    </reaction>
    <physiologicalReaction direction="left-to-right" evidence="30">
        <dbReference type="Rhea" id="RHEA:41857"/>
    </physiologicalReaction>
</comment>
<keyword evidence="13" id="KW-0663">Pyridoxal phosphate</keyword>
<evidence type="ECO:0000256" key="30">
    <source>
        <dbReference type="ARBA" id="ARBA00047440"/>
    </source>
</evidence>
<comment type="catalytic activity">
    <reaction evidence="50">
        <text>(2E)-tetradecenoyl-[ACP] + NADPH + H(+) = tetradecanoyl-[ACP] + NADP(+)</text>
        <dbReference type="Rhea" id="RHEA:41896"/>
        <dbReference type="Rhea" id="RHEA-COMP:9647"/>
        <dbReference type="Rhea" id="RHEA-COMP:9648"/>
        <dbReference type="ChEBI" id="CHEBI:15378"/>
        <dbReference type="ChEBI" id="CHEBI:57783"/>
        <dbReference type="ChEBI" id="CHEBI:58349"/>
        <dbReference type="ChEBI" id="CHEBI:78475"/>
        <dbReference type="ChEBI" id="CHEBI:78477"/>
    </reaction>
    <physiologicalReaction direction="left-to-right" evidence="50">
        <dbReference type="Rhea" id="RHEA:41897"/>
    </physiologicalReaction>
</comment>
<feature type="active site" description="Proton donor; for dehydratase activity" evidence="57">
    <location>
        <position position="1053"/>
    </location>
</feature>
<evidence type="ECO:0000256" key="4">
    <source>
        <dbReference type="ARBA" id="ARBA00012873"/>
    </source>
</evidence>
<feature type="active site" description="Proton acceptor; for dehydratase activity" evidence="57">
    <location>
        <position position="903"/>
    </location>
</feature>
<keyword evidence="8" id="KW-0596">Phosphopantetheine</keyword>
<comment type="catalytic activity">
    <reaction evidence="17">
        <text>(3R)-hydroxydodecanoyl-[ACP] = (2E)-dodecenoyl-[ACP] + H2O</text>
        <dbReference type="Rhea" id="RHEA:41876"/>
        <dbReference type="Rhea" id="RHEA-COMP:9642"/>
        <dbReference type="Rhea" id="RHEA-COMP:9643"/>
        <dbReference type="ChEBI" id="CHEBI:15377"/>
        <dbReference type="ChEBI" id="CHEBI:78470"/>
        <dbReference type="ChEBI" id="CHEBI:78472"/>
    </reaction>
    <physiologicalReaction direction="left-to-right" evidence="17">
        <dbReference type="Rhea" id="RHEA:41877"/>
    </physiologicalReaction>
</comment>
<dbReference type="Gene3D" id="1.10.1200.10">
    <property type="entry name" value="ACP-like"/>
    <property type="match status" value="1"/>
</dbReference>
<evidence type="ECO:0000256" key="33">
    <source>
        <dbReference type="ARBA" id="ARBA00047578"/>
    </source>
</evidence>
<dbReference type="InterPro" id="IPR016039">
    <property type="entry name" value="Thiolase-like"/>
</dbReference>
<comment type="catalytic activity">
    <reaction evidence="54">
        <text>butanoyl-[ACP] + malonyl-[ACP] + H(+) = 3-oxohexanoyl-[ACP] + holo-[ACP] + CO2</text>
        <dbReference type="Rhea" id="RHEA:41820"/>
        <dbReference type="Rhea" id="RHEA-COMP:9623"/>
        <dbReference type="Rhea" id="RHEA-COMP:9628"/>
        <dbReference type="Rhea" id="RHEA-COMP:9629"/>
        <dbReference type="Rhea" id="RHEA-COMP:9685"/>
        <dbReference type="ChEBI" id="CHEBI:15378"/>
        <dbReference type="ChEBI" id="CHEBI:16526"/>
        <dbReference type="ChEBI" id="CHEBI:64479"/>
        <dbReference type="ChEBI" id="CHEBI:78449"/>
        <dbReference type="ChEBI" id="CHEBI:78454"/>
        <dbReference type="ChEBI" id="CHEBI:78456"/>
    </reaction>
    <physiologicalReaction direction="left-to-right" evidence="54">
        <dbReference type="Rhea" id="RHEA:41821"/>
    </physiologicalReaction>
</comment>
<dbReference type="InterPro" id="IPR049900">
    <property type="entry name" value="PKS_mFAS_DH"/>
</dbReference>
<dbReference type="Pfam" id="PF00107">
    <property type="entry name" value="ADH_zinc_N"/>
    <property type="match status" value="1"/>
</dbReference>
<comment type="catalytic activity">
    <reaction evidence="37">
        <text>acetyl-[ACP] + malonyl-[ACP] + H(+) = 3-oxobutanoyl-[ACP] + holo-[ACP] + CO2</text>
        <dbReference type="Rhea" id="RHEA:41800"/>
        <dbReference type="Rhea" id="RHEA-COMP:9621"/>
        <dbReference type="Rhea" id="RHEA-COMP:9623"/>
        <dbReference type="Rhea" id="RHEA-COMP:9625"/>
        <dbReference type="Rhea" id="RHEA-COMP:9685"/>
        <dbReference type="ChEBI" id="CHEBI:15378"/>
        <dbReference type="ChEBI" id="CHEBI:16526"/>
        <dbReference type="ChEBI" id="CHEBI:64479"/>
        <dbReference type="ChEBI" id="CHEBI:78446"/>
        <dbReference type="ChEBI" id="CHEBI:78449"/>
        <dbReference type="ChEBI" id="CHEBI:78450"/>
    </reaction>
    <physiologicalReaction direction="left-to-right" evidence="37">
        <dbReference type="Rhea" id="RHEA:41801"/>
    </physiologicalReaction>
</comment>
<comment type="catalytic activity">
    <reaction evidence="24">
        <text>(3R)-hydroxybutanoyl-[ACP] = (2E)-butenoyl-[ACP] + H2O</text>
        <dbReference type="Rhea" id="RHEA:41808"/>
        <dbReference type="Rhea" id="RHEA-COMP:9626"/>
        <dbReference type="Rhea" id="RHEA-COMP:9627"/>
        <dbReference type="ChEBI" id="CHEBI:15377"/>
        <dbReference type="ChEBI" id="CHEBI:78451"/>
        <dbReference type="ChEBI" id="CHEBI:78453"/>
    </reaction>
    <physiologicalReaction direction="left-to-right" evidence="24">
        <dbReference type="Rhea" id="RHEA:41809"/>
    </physiologicalReaction>
</comment>
<keyword evidence="15" id="KW-0511">Multifunctional enzyme</keyword>
<dbReference type="GO" id="GO:0004313">
    <property type="term" value="F:[acyl-carrier-protein] S-acetyltransferase activity"/>
    <property type="evidence" value="ECO:0007669"/>
    <property type="project" value="UniProtKB-EC"/>
</dbReference>
<evidence type="ECO:0000256" key="29">
    <source>
        <dbReference type="ARBA" id="ARBA00047400"/>
    </source>
</evidence>
<evidence type="ECO:0000256" key="36">
    <source>
        <dbReference type="ARBA" id="ARBA00047953"/>
    </source>
</evidence>
<evidence type="ECO:0000256" key="11">
    <source>
        <dbReference type="ARBA" id="ARBA00022799"/>
    </source>
</evidence>
<comment type="catalytic activity">
    <reaction evidence="28">
        <text>hexanoyl-[ACP] + malonyl-[ACP] + H(+) = 3-oxooctanoyl-[ACP] + holo-[ACP] + CO2</text>
        <dbReference type="Rhea" id="RHEA:41836"/>
        <dbReference type="Rhea" id="RHEA-COMP:9623"/>
        <dbReference type="Rhea" id="RHEA-COMP:9632"/>
        <dbReference type="Rhea" id="RHEA-COMP:9633"/>
        <dbReference type="Rhea" id="RHEA-COMP:9685"/>
        <dbReference type="ChEBI" id="CHEBI:15378"/>
        <dbReference type="ChEBI" id="CHEBI:16526"/>
        <dbReference type="ChEBI" id="CHEBI:64479"/>
        <dbReference type="ChEBI" id="CHEBI:78449"/>
        <dbReference type="ChEBI" id="CHEBI:78459"/>
        <dbReference type="ChEBI" id="CHEBI:78460"/>
    </reaction>
    <physiologicalReaction direction="left-to-right" evidence="28">
        <dbReference type="Rhea" id="RHEA:41837"/>
    </physiologicalReaction>
</comment>
<comment type="catalytic activity">
    <reaction evidence="42">
        <text>a fatty acyl-[ACP] + malonyl-[ACP] + H(+) = a 3-oxoacyl-[ACP] + holo-[ACP] + CO2</text>
        <dbReference type="Rhea" id="RHEA:22836"/>
        <dbReference type="Rhea" id="RHEA-COMP:9623"/>
        <dbReference type="Rhea" id="RHEA-COMP:9685"/>
        <dbReference type="Rhea" id="RHEA-COMP:9916"/>
        <dbReference type="Rhea" id="RHEA-COMP:14125"/>
        <dbReference type="ChEBI" id="CHEBI:15378"/>
        <dbReference type="ChEBI" id="CHEBI:16526"/>
        <dbReference type="ChEBI" id="CHEBI:64479"/>
        <dbReference type="ChEBI" id="CHEBI:78449"/>
        <dbReference type="ChEBI" id="CHEBI:78776"/>
        <dbReference type="ChEBI" id="CHEBI:138651"/>
        <dbReference type="EC" id="2.3.1.41"/>
    </reaction>
    <physiologicalReaction direction="left-to-right" evidence="42">
        <dbReference type="Rhea" id="RHEA:22837"/>
    </physiologicalReaction>
</comment>
<evidence type="ECO:0000256" key="35">
    <source>
        <dbReference type="ARBA" id="ARBA00047897"/>
    </source>
</evidence>
<dbReference type="EC" id="2.3.1.85" evidence="4"/>
<dbReference type="SMART" id="SM00822">
    <property type="entry name" value="PKS_KR"/>
    <property type="match status" value="1"/>
</dbReference>
<evidence type="ECO:0000256" key="5">
    <source>
        <dbReference type="ARBA" id="ARBA00012948"/>
    </source>
</evidence>
<comment type="catalytic activity">
    <reaction evidence="43">
        <text>3-oxohexanoyl-[ACP] + NADPH + H(+) = (3R)-hydroxyhexanoyl-[ACP] + NADP(+)</text>
        <dbReference type="Rhea" id="RHEA:41824"/>
        <dbReference type="Rhea" id="RHEA-COMP:9629"/>
        <dbReference type="Rhea" id="RHEA-COMP:9630"/>
        <dbReference type="ChEBI" id="CHEBI:15378"/>
        <dbReference type="ChEBI" id="CHEBI:57783"/>
        <dbReference type="ChEBI" id="CHEBI:58349"/>
        <dbReference type="ChEBI" id="CHEBI:78456"/>
        <dbReference type="ChEBI" id="CHEBI:78457"/>
    </reaction>
    <physiologicalReaction direction="left-to-right" evidence="43">
        <dbReference type="Rhea" id="RHEA:41825"/>
    </physiologicalReaction>
</comment>
<evidence type="ECO:0000256" key="13">
    <source>
        <dbReference type="ARBA" id="ARBA00022898"/>
    </source>
</evidence>
<dbReference type="SUPFAM" id="SSF53901">
    <property type="entry name" value="Thiolase-like"/>
    <property type="match status" value="1"/>
</dbReference>
<evidence type="ECO:0000256" key="48">
    <source>
        <dbReference type="ARBA" id="ARBA00049019"/>
    </source>
</evidence>
<dbReference type="EC" id="2.3.1.41" evidence="6"/>
<dbReference type="SMART" id="SM00825">
    <property type="entry name" value="PKS_KS"/>
    <property type="match status" value="1"/>
</dbReference>
<dbReference type="GO" id="GO:0016297">
    <property type="term" value="F:fatty acyl-[ACP] hydrolase activity"/>
    <property type="evidence" value="ECO:0007669"/>
    <property type="project" value="UniProtKB-EC"/>
</dbReference>
<dbReference type="GO" id="GO:0004312">
    <property type="term" value="F:fatty acid synthase activity"/>
    <property type="evidence" value="ECO:0007669"/>
    <property type="project" value="UniProtKB-EC"/>
</dbReference>
<dbReference type="PANTHER" id="PTHR43775:SF23">
    <property type="entry name" value="FATTY ACID SYNTHASE 3"/>
    <property type="match status" value="1"/>
</dbReference>
<dbReference type="EC" id="3.1.2.14" evidence="3"/>
<dbReference type="InterPro" id="IPR018201">
    <property type="entry name" value="Ketoacyl_synth_AS"/>
</dbReference>
<dbReference type="SMART" id="SM00827">
    <property type="entry name" value="PKS_AT"/>
    <property type="match status" value="1"/>
</dbReference>
<dbReference type="InterPro" id="IPR050091">
    <property type="entry name" value="PKS_NRPS_Biosynth_Enz"/>
</dbReference>
<comment type="catalytic activity">
    <reaction evidence="41">
        <text>(2E)-octenoyl-[ACP] + NADPH + H(+) = octanoyl-[ACP] + NADP(+)</text>
        <dbReference type="Rhea" id="RHEA:41848"/>
        <dbReference type="Rhea" id="RHEA-COMP:9635"/>
        <dbReference type="Rhea" id="RHEA-COMP:9636"/>
        <dbReference type="ChEBI" id="CHEBI:15378"/>
        <dbReference type="ChEBI" id="CHEBI:57783"/>
        <dbReference type="ChEBI" id="CHEBI:58349"/>
        <dbReference type="ChEBI" id="CHEBI:78462"/>
        <dbReference type="ChEBI" id="CHEBI:78463"/>
    </reaction>
    <physiologicalReaction direction="left-to-right" evidence="41">
        <dbReference type="Rhea" id="RHEA:41849"/>
    </physiologicalReaction>
</comment>
<dbReference type="Pfam" id="PF02801">
    <property type="entry name" value="Ketoacyl-synt_C"/>
    <property type="match status" value="1"/>
</dbReference>
<comment type="catalytic activity">
    <reaction evidence="21">
        <text>(3R)-hydroxytetradecanoyl-[ACP] = (2E)-tetradecenoyl-[ACP] + H2O</text>
        <dbReference type="Rhea" id="RHEA:41892"/>
        <dbReference type="Rhea" id="RHEA-COMP:9646"/>
        <dbReference type="Rhea" id="RHEA-COMP:9647"/>
        <dbReference type="ChEBI" id="CHEBI:15377"/>
        <dbReference type="ChEBI" id="CHEBI:78474"/>
        <dbReference type="ChEBI" id="CHEBI:78475"/>
    </reaction>
    <physiologicalReaction direction="left-to-right" evidence="21">
        <dbReference type="Rhea" id="RHEA:41893"/>
    </physiologicalReaction>
</comment>
<dbReference type="GO" id="GO:0004315">
    <property type="term" value="F:3-oxoacyl-[acyl-carrier-protein] synthase activity"/>
    <property type="evidence" value="ECO:0007669"/>
    <property type="project" value="UniProtKB-EC"/>
</dbReference>
<dbReference type="SUPFAM" id="SSF52151">
    <property type="entry name" value="FabD/lysophospholipase-like"/>
    <property type="match status" value="1"/>
</dbReference>
<evidence type="ECO:0000256" key="8">
    <source>
        <dbReference type="ARBA" id="ARBA00022450"/>
    </source>
</evidence>
<proteinExistence type="predicted"/>
<dbReference type="Pfam" id="PF00109">
    <property type="entry name" value="ketoacyl-synt"/>
    <property type="match status" value="1"/>
</dbReference>
<feature type="domain" description="PKS/mFAS DH" evidence="60">
    <location>
        <begin position="866"/>
        <end position="1131"/>
    </location>
</feature>
<evidence type="ECO:0000256" key="31">
    <source>
        <dbReference type="ARBA" id="ARBA00047451"/>
    </source>
</evidence>
<dbReference type="InterPro" id="IPR001031">
    <property type="entry name" value="Thioesterase"/>
</dbReference>
<comment type="catalytic activity">
    <reaction evidence="27">
        <text>3-oxooctadecanoyl-[ACP] + NADPH + H(+) = (3R)-hydroxyoctadecanoyl-[ACP] + NADP(+)</text>
        <dbReference type="Rhea" id="RHEA:41920"/>
        <dbReference type="Rhea" id="RHEA-COMP:9653"/>
        <dbReference type="Rhea" id="RHEA-COMP:9654"/>
        <dbReference type="ChEBI" id="CHEBI:15378"/>
        <dbReference type="ChEBI" id="CHEBI:57783"/>
        <dbReference type="ChEBI" id="CHEBI:58349"/>
        <dbReference type="ChEBI" id="CHEBI:78487"/>
        <dbReference type="ChEBI" id="CHEBI:78488"/>
    </reaction>
    <physiologicalReaction direction="left-to-right" evidence="27">
        <dbReference type="Rhea" id="RHEA:41921"/>
    </physiologicalReaction>
</comment>
<evidence type="ECO:0000256" key="44">
    <source>
        <dbReference type="ARBA" id="ARBA00048650"/>
    </source>
</evidence>
<evidence type="ECO:0000256" key="49">
    <source>
        <dbReference type="ARBA" id="ARBA00049109"/>
    </source>
</evidence>
<comment type="catalytic activity">
    <reaction evidence="56">
        <text>octanoyl-[ACP] + malonyl-[ACP] + H(+) = 3-oxodecanoyl-[ACP] + holo-[ACP] + CO2</text>
        <dbReference type="Rhea" id="RHEA:41852"/>
        <dbReference type="Rhea" id="RHEA-COMP:9623"/>
        <dbReference type="Rhea" id="RHEA-COMP:9636"/>
        <dbReference type="Rhea" id="RHEA-COMP:9637"/>
        <dbReference type="Rhea" id="RHEA-COMP:9685"/>
        <dbReference type="ChEBI" id="CHEBI:15378"/>
        <dbReference type="ChEBI" id="CHEBI:16526"/>
        <dbReference type="ChEBI" id="CHEBI:64479"/>
        <dbReference type="ChEBI" id="CHEBI:78449"/>
        <dbReference type="ChEBI" id="CHEBI:78463"/>
        <dbReference type="ChEBI" id="CHEBI:78464"/>
    </reaction>
    <physiologicalReaction direction="left-to-right" evidence="56">
        <dbReference type="Rhea" id="RHEA:41853"/>
    </physiologicalReaction>
</comment>
<evidence type="ECO:0000256" key="25">
    <source>
        <dbReference type="ARBA" id="ARBA00023442"/>
    </source>
</evidence>
<dbReference type="Gene3D" id="3.40.50.1820">
    <property type="entry name" value="alpha/beta hydrolase"/>
    <property type="match status" value="1"/>
</dbReference>
<keyword evidence="11" id="KW-0702">S-nitrosylation</keyword>
<evidence type="ECO:0000256" key="3">
    <source>
        <dbReference type="ARBA" id="ARBA00012480"/>
    </source>
</evidence>
<evidence type="ECO:0000256" key="56">
    <source>
        <dbReference type="ARBA" id="ARBA00049533"/>
    </source>
</evidence>
<evidence type="ECO:0000256" key="37">
    <source>
        <dbReference type="ARBA" id="ARBA00047961"/>
    </source>
</evidence>
<evidence type="ECO:0000256" key="46">
    <source>
        <dbReference type="ARBA" id="ARBA00048704"/>
    </source>
</evidence>
<dbReference type="OMA" id="KDVQHYT"/>
<evidence type="ECO:0000256" key="16">
    <source>
        <dbReference type="ARBA" id="ARBA00023332"/>
    </source>
</evidence>
<dbReference type="Gene3D" id="3.30.70.3290">
    <property type="match status" value="1"/>
</dbReference>
<evidence type="ECO:0000256" key="55">
    <source>
        <dbReference type="ARBA" id="ARBA00049521"/>
    </source>
</evidence>
<evidence type="ECO:0000256" key="52">
    <source>
        <dbReference type="ARBA" id="ARBA00049414"/>
    </source>
</evidence>
<dbReference type="GO" id="GO:0141148">
    <property type="term" value="F:enoyl-[acyl-carrier-protein] reductase (NADPH) activity"/>
    <property type="evidence" value="ECO:0007669"/>
    <property type="project" value="UniProtKB-EC"/>
</dbReference>
<comment type="function">
    <text evidence="25">Fatty acid synthetase is a multifunctional enzyme that catalyzes the de novo biosynthesis of long-chain saturated fatty acids starting from acetyl-CoA and malonyl-CoA in the presence of NADPH. This multifunctional protein contains 7 catalytic activities and a site for the binding of the prosthetic group 4'-phosphopantetheine of the acyl carrier protein ([ACP]) domain.</text>
</comment>
<comment type="catalytic activity">
    <reaction evidence="16">
        <text>(3R)-hydroxyoctanoyl-[ACP] = (2E)-octenoyl-[ACP] + H2O</text>
        <dbReference type="Rhea" id="RHEA:41844"/>
        <dbReference type="Rhea" id="RHEA-COMP:9634"/>
        <dbReference type="Rhea" id="RHEA-COMP:9635"/>
        <dbReference type="ChEBI" id="CHEBI:15377"/>
        <dbReference type="ChEBI" id="CHEBI:78461"/>
        <dbReference type="ChEBI" id="CHEBI:78462"/>
    </reaction>
    <physiologicalReaction direction="left-to-right" evidence="16">
        <dbReference type="Rhea" id="RHEA:41845"/>
    </physiologicalReaction>
</comment>
<comment type="catalytic activity">
    <reaction evidence="53">
        <text>3-oxooctanoyl-[ACP] + NADPH + H(+) = (3R)-hydroxyoctanoyl-[ACP] + NADP(+)</text>
        <dbReference type="Rhea" id="RHEA:41840"/>
        <dbReference type="Rhea" id="RHEA-COMP:9633"/>
        <dbReference type="Rhea" id="RHEA-COMP:9634"/>
        <dbReference type="ChEBI" id="CHEBI:15378"/>
        <dbReference type="ChEBI" id="CHEBI:57783"/>
        <dbReference type="ChEBI" id="CHEBI:58349"/>
        <dbReference type="ChEBI" id="CHEBI:78460"/>
        <dbReference type="ChEBI" id="CHEBI:78461"/>
    </reaction>
    <physiologicalReaction direction="left-to-right" evidence="53">
        <dbReference type="Rhea" id="RHEA:41841"/>
    </physiologicalReaction>
</comment>
<evidence type="ECO:0000259" key="59">
    <source>
        <dbReference type="PROSITE" id="PS52004"/>
    </source>
</evidence>
<comment type="catalytic activity">
    <reaction evidence="34">
        <text>(2E)-hexadecenoyl-[ACP] + NADPH + H(+) = hexadecanoyl-[ACP] + NADP(+)</text>
        <dbReference type="Rhea" id="RHEA:41912"/>
        <dbReference type="Rhea" id="RHEA-COMP:9651"/>
        <dbReference type="Rhea" id="RHEA-COMP:9652"/>
        <dbReference type="ChEBI" id="CHEBI:15378"/>
        <dbReference type="ChEBI" id="CHEBI:57783"/>
        <dbReference type="ChEBI" id="CHEBI:58349"/>
        <dbReference type="ChEBI" id="CHEBI:78481"/>
        <dbReference type="ChEBI" id="CHEBI:78483"/>
    </reaction>
    <physiologicalReaction direction="left-to-right" evidence="34">
        <dbReference type="Rhea" id="RHEA:41913"/>
    </physiologicalReaction>
</comment>
<comment type="catalytic activity">
    <reaction evidence="23">
        <text>(3R)-hydroxyhexadecanoyl-[ACP] = (2E)-hexadecenoyl-[ACP] + H2O</text>
        <dbReference type="Rhea" id="RHEA:41908"/>
        <dbReference type="Rhea" id="RHEA-COMP:9650"/>
        <dbReference type="Rhea" id="RHEA-COMP:9651"/>
        <dbReference type="ChEBI" id="CHEBI:15377"/>
        <dbReference type="ChEBI" id="CHEBI:78480"/>
        <dbReference type="ChEBI" id="CHEBI:78481"/>
    </reaction>
    <physiologicalReaction direction="left-to-right" evidence="23">
        <dbReference type="Rhea" id="RHEA:41909"/>
    </physiologicalReaction>
</comment>
<evidence type="ECO:0000256" key="9">
    <source>
        <dbReference type="ARBA" id="ARBA00022553"/>
    </source>
</evidence>
<comment type="catalytic activity">
    <reaction evidence="48">
        <text>(2E)-octadecenoyl-[ACP] + NADPH + H(+) = octadecanoyl-[ACP] + NADP(+)</text>
        <dbReference type="Rhea" id="RHEA:41928"/>
        <dbReference type="Rhea" id="RHEA-COMP:9655"/>
        <dbReference type="Rhea" id="RHEA-COMP:9656"/>
        <dbReference type="ChEBI" id="CHEBI:15378"/>
        <dbReference type="ChEBI" id="CHEBI:57783"/>
        <dbReference type="ChEBI" id="CHEBI:58349"/>
        <dbReference type="ChEBI" id="CHEBI:78489"/>
        <dbReference type="ChEBI" id="CHEBI:78495"/>
    </reaction>
    <physiologicalReaction direction="left-to-right" evidence="48">
        <dbReference type="Rhea" id="RHEA:41929"/>
    </physiologicalReaction>
</comment>
<dbReference type="Gene3D" id="3.40.50.720">
    <property type="entry name" value="NAD(P)-binding Rossmann-like Domain"/>
    <property type="match status" value="1"/>
</dbReference>
<evidence type="ECO:0000259" key="60">
    <source>
        <dbReference type="PROSITE" id="PS52019"/>
    </source>
</evidence>
<dbReference type="SMART" id="SM00823">
    <property type="entry name" value="PKS_PP"/>
    <property type="match status" value="1"/>
</dbReference>
<dbReference type="InterPro" id="IPR009081">
    <property type="entry name" value="PP-bd_ACP"/>
</dbReference>
<evidence type="ECO:0000256" key="1">
    <source>
        <dbReference type="ARBA" id="ARBA00005189"/>
    </source>
</evidence>
<comment type="catalytic activity">
    <reaction evidence="32">
        <text>(2E)-butenoyl-[ACP] + NADPH + H(+) = butanoyl-[ACP] + NADP(+)</text>
        <dbReference type="Rhea" id="RHEA:41812"/>
        <dbReference type="Rhea" id="RHEA-COMP:9627"/>
        <dbReference type="Rhea" id="RHEA-COMP:9628"/>
        <dbReference type="ChEBI" id="CHEBI:15378"/>
        <dbReference type="ChEBI" id="CHEBI:57783"/>
        <dbReference type="ChEBI" id="CHEBI:58349"/>
        <dbReference type="ChEBI" id="CHEBI:78453"/>
        <dbReference type="ChEBI" id="CHEBI:78454"/>
    </reaction>
    <physiologicalReaction direction="left-to-right" evidence="32">
        <dbReference type="Rhea" id="RHEA:41813"/>
    </physiologicalReaction>
</comment>
<evidence type="ECO:0000313" key="61">
    <source>
        <dbReference type="EMBL" id="SSX25625.1"/>
    </source>
</evidence>
<feature type="domain" description="Carrier" evidence="58">
    <location>
        <begin position="1999"/>
        <end position="2076"/>
    </location>
</feature>
<dbReference type="UniPathway" id="UPA00094"/>
<comment type="catalytic activity">
    <reaction evidence="39">
        <text>(2E)-dodecenoyl-[ACP] + NADPH + H(+) = dodecanoyl-[ACP] + NADP(+)</text>
        <dbReference type="Rhea" id="RHEA:41880"/>
        <dbReference type="Rhea" id="RHEA-COMP:9643"/>
        <dbReference type="Rhea" id="RHEA-COMP:9644"/>
        <dbReference type="ChEBI" id="CHEBI:15378"/>
        <dbReference type="ChEBI" id="CHEBI:57783"/>
        <dbReference type="ChEBI" id="CHEBI:58349"/>
        <dbReference type="ChEBI" id="CHEBI:65264"/>
        <dbReference type="ChEBI" id="CHEBI:78472"/>
    </reaction>
    <physiologicalReaction direction="left-to-right" evidence="39">
        <dbReference type="Rhea" id="RHEA:41881"/>
    </physiologicalReaction>
</comment>
<dbReference type="PANTHER" id="PTHR43775">
    <property type="entry name" value="FATTY ACID SYNTHASE"/>
    <property type="match status" value="1"/>
</dbReference>
<dbReference type="SUPFAM" id="SSF53474">
    <property type="entry name" value="alpha/beta-Hydrolases"/>
    <property type="match status" value="1"/>
</dbReference>
<evidence type="ECO:0000256" key="26">
    <source>
        <dbReference type="ARBA" id="ARBA00044883"/>
    </source>
</evidence>
<dbReference type="InterPro" id="IPR032821">
    <property type="entry name" value="PKS_assoc"/>
</dbReference>
<sequence length="2393" mass="266098">MATYNYEDYMKRAASRIHPLSEDDEIVVSGISGRFPNASNFAEFSDNLYNKVDMVDDDEKRWRHTNPEIPKRMGKIDRLEKFDSAFFGVHFRQAHSMDPQCRLLLEHAYESVLDAGINPKSLRGTRTGVFIGACFAESEKTWFYEKVPAGGVGLTGCARAMLANRISYTMGLTGPSFLMDTACSSSMYAIDLAFNALRNGECDAALVGGVNLLLHPHVTLQFARLGVLSDDGYCRPFDENANGYTRSEAVCVIFLQRARDAKRIYGTLVYSKANCDGFKEEGITYPSGKIQCELLSEFYKEIDIDPSTVDYIEAHATGTVVGDPEECWAIDQVFCKNRDRPLPVGSIKSNIGHSESTSGCCSVAKAVLAYHNNLIPPNINFTKVRSTIPALTEGRLKVITEPTPLEGPLVAINSFGFGGANAHALFRGHLKQKVNHGIPKDNLPRLVIWSGRTEEACNTVLDDVCKRPLDEEYVALLNNIQSDSIPSNLFRSYGVFVNDDGKNALAVSREVQHHTGLKRPIVFVFSGMGSQWTGMGTSLMKIPVFLNAINECHAVLKPHGLDLIEIITSEDPKMFDNILHSFVGIAAIQIGLMDILNELNLVPDYIIGHSVGELGCAYADGCFTRQEMILSAYSRGMASLETNVVFGAMAAVGLGYKKIRTQLPPGVEVACHNGPDSCTISGPAENISNFVKDLKSKGVFAKEVPTSNIAYHSKYIAEMGPKLLARLKEVIKDPKKRSDKWLSSSVPKSKWDKPETQYCSAEYQTNNLLSPVLFEETAALLPENALTIEIAPHGLLQAILKKSMTGAVHVSLTQRGNKDNVNVLFTGLGKIYMNGVDIPIEKMYPPVEFPVSAGTPLISPLIKWDHSEDWFLAKFDTMKDGSSGERICKIALTDHDYEYVTGHVIDGRVLFPATAYLYLVWETLGMMRGIFYVDLQIEFQDIQFLRATAMQKDTEVTFIVMIHRGTGRFEITEGNSPVVTGYVRVLENAKLTEFADPPEPSLGQTIFDTRDFYKELRLRGYHYDGEFKSVMAARSDGLGGEIKWNLNFASFMDCMLQLLIIAKDTRDLVIPIGIDRIVIDPMLHFNMSKALGDAENAVFDVKMCNTLKLIQSGGIEIQGLRASAIARRKPPGIPVLESYEFIPHLPSSKLSIENATRVLVQLGFENAHALKIKSVEVDNEDKEPIVQWFHEALGDLPLVSSEALYLTTKNEIELPGVHTEDGKLSSLTNCTFVIGTKWTNKFTFVETAVGCLKEKGYLISREDLSTDFTQLVVPPLCKLVCVIPTDNELLVMFQYDKKKTFGLPTVIKISSKDTEYKWIEEIKTAVSNGPVTLVAENETYSGILGLVNCLRLEPIGQMVTCVFVADNKAPAFDPEHPLYKAQLRLGLAINVYYDGKWGTYRHLKMEEQIELKRESKKCFVNALTRGDLTSLKWIETNPYVEPALNMPVLVVYSALNFRDVMLATGKLTDTYLNKNRALDDCSLGLEFSGVTSDGTRVMGMLGSGALATHVQADPPLTWEIPPHWTLEEAATVPVVYCTVYYALFQCANIKKGKKILIHSGTGGVGLAAIRVALAYGLEVFTTVSTKEKREFLLKTYPELKESHIGYSRDTSFYEMIMFQTNGTGVDYVLNSLAEEKLKTSIKCLGREGKFLEIGKYDMANDNKIGLGHFLNEISFHAILLDNLFGAGEDRKRVIHELLYRDIRNGIVVPLNTTVFAANEIEQAFRYLASGKHIGKVLLKVRDSEFDKLSLPINYQPRVYFDPKLSYVIPGGLGGFGLELADWLILRGCRKLVLSSSRGISRPYQSYRIGLWRSYGTEVLISTADITTPGGCLELIQQSNKLGPVGGIFNLAVLLRDAIFENQDAQKFSESVAVKATATKYLDEISRRLCPQLQHFVVFSSVSCGRGNAGQTNYGLANSVMERIIEARQKKELPGTAIQWGAVGEVGLVADMHENSKIDMEIGGTLQQRISSCLQELDILLTAGKPVVSCMVVAEKKLRGSGKGSVIEAVMNIMSIRDIKSVSFDTKLSELGMDSLMAVEIKQMLEREFEIFLSALDVRTLTFAKLQQLAESKNTETETYKLQYAKDDTPQGVGMLMRNFGDETHCEETLLRVQSLNNNENVKAALVLIPGIEGVAGDVYRTISSELNLPTYILQMMNTWNLKTTKEIASAVFDEVYQKVFKNTEFYYLVGYSLGSLITLELAKMLEEKGLKGHVLLIDGAPAFLKKLATEQVSLVESESTDKKLHDILIMNALRLIAPGEEFEFWNSIETVGSDWDQRIEKLIEIGVNHNMYSANYTRNMMNALLNRAKMASDYVENSFQIESDITVIRPTEVSVMEIDEDYGLSAYSKGNVNLKFVEGNHVTMLENPKLVQIINEADPYLKSERSFVSYMHG</sequence>
<dbReference type="InterPro" id="IPR057326">
    <property type="entry name" value="KR_dom"/>
</dbReference>
<evidence type="ECO:0000256" key="17">
    <source>
        <dbReference type="ARBA" id="ARBA00023351"/>
    </source>
</evidence>
<dbReference type="InterPro" id="IPR001227">
    <property type="entry name" value="Ac_transferase_dom_sf"/>
</dbReference>
<dbReference type="InterPro" id="IPR049391">
    <property type="entry name" value="FAS_pseudo-KR"/>
</dbReference>
<dbReference type="InterPro" id="IPR013149">
    <property type="entry name" value="ADH-like_C"/>
</dbReference>
<evidence type="ECO:0000256" key="28">
    <source>
        <dbReference type="ARBA" id="ARBA00047394"/>
    </source>
</evidence>
<dbReference type="InterPro" id="IPR036736">
    <property type="entry name" value="ACP-like_sf"/>
</dbReference>
<evidence type="ECO:0000256" key="39">
    <source>
        <dbReference type="ARBA" id="ARBA00048281"/>
    </source>
</evidence>
<comment type="catalytic activity">
    <reaction evidence="51">
        <text>3-oxododecanoyl-[ACP] + NADPH + H(+) = (3R)-hydroxydodecanoyl-[ACP] + NADP(+)</text>
        <dbReference type="Rhea" id="RHEA:41872"/>
        <dbReference type="Rhea" id="RHEA-COMP:9641"/>
        <dbReference type="Rhea" id="RHEA-COMP:9642"/>
        <dbReference type="ChEBI" id="CHEBI:15378"/>
        <dbReference type="ChEBI" id="CHEBI:57783"/>
        <dbReference type="ChEBI" id="CHEBI:58349"/>
        <dbReference type="ChEBI" id="CHEBI:78469"/>
        <dbReference type="ChEBI" id="CHEBI:78470"/>
    </reaction>
    <physiologicalReaction direction="left-to-right" evidence="51">
        <dbReference type="Rhea" id="RHEA:41873"/>
    </physiologicalReaction>
</comment>
<dbReference type="SUPFAM" id="SSF55048">
    <property type="entry name" value="Probable ACP-binding domain of malonyl-CoA ACP transacylase"/>
    <property type="match status" value="1"/>
</dbReference>
<evidence type="ECO:0000256" key="38">
    <source>
        <dbReference type="ARBA" id="ARBA00048051"/>
    </source>
</evidence>
<evidence type="ECO:0000256" key="34">
    <source>
        <dbReference type="ARBA" id="ARBA00047810"/>
    </source>
</evidence>
<gene>
    <name evidence="61" type="primary">CSON012603</name>
</gene>
<dbReference type="SUPFAM" id="SSF47336">
    <property type="entry name" value="ACP-like"/>
    <property type="match status" value="1"/>
</dbReference>
<dbReference type="GO" id="GO:0004316">
    <property type="term" value="F:3-oxoacyl-[acyl-carrier-protein] reductase (NADPH) activity"/>
    <property type="evidence" value="ECO:0007669"/>
    <property type="project" value="UniProtKB-EC"/>
</dbReference>
<dbReference type="InterPro" id="IPR013968">
    <property type="entry name" value="PKS_KR"/>
</dbReference>
<evidence type="ECO:0000259" key="58">
    <source>
        <dbReference type="PROSITE" id="PS50075"/>
    </source>
</evidence>
<comment type="catalytic activity">
    <reaction evidence="20">
        <text>a (3R)-hydroxyacyl-[ACP] = a (2E)-enoyl-[ACP] + H2O</text>
        <dbReference type="Rhea" id="RHEA:13097"/>
        <dbReference type="Rhea" id="RHEA-COMP:9925"/>
        <dbReference type="Rhea" id="RHEA-COMP:9945"/>
        <dbReference type="ChEBI" id="CHEBI:15377"/>
        <dbReference type="ChEBI" id="CHEBI:78784"/>
        <dbReference type="ChEBI" id="CHEBI:78827"/>
        <dbReference type="EC" id="4.2.1.59"/>
    </reaction>
    <physiologicalReaction direction="left-to-right" evidence="20">
        <dbReference type="Rhea" id="RHEA:13098"/>
    </physiologicalReaction>
</comment>
<comment type="catalytic activity">
    <reaction evidence="45">
        <text>holo-[ACP] + acetyl-CoA = acetyl-[ACP] + CoA</text>
        <dbReference type="Rhea" id="RHEA:41788"/>
        <dbReference type="Rhea" id="RHEA-COMP:9621"/>
        <dbReference type="Rhea" id="RHEA-COMP:9685"/>
        <dbReference type="ChEBI" id="CHEBI:57287"/>
        <dbReference type="ChEBI" id="CHEBI:57288"/>
        <dbReference type="ChEBI" id="CHEBI:64479"/>
        <dbReference type="ChEBI" id="CHEBI:78446"/>
        <dbReference type="EC" id="2.3.1.38"/>
    </reaction>
    <physiologicalReaction direction="left-to-right" evidence="45">
        <dbReference type="Rhea" id="RHEA:41789"/>
    </physiologicalReaction>
</comment>
<dbReference type="Pfam" id="PF00975">
    <property type="entry name" value="Thioesterase"/>
    <property type="match status" value="1"/>
</dbReference>
<evidence type="ECO:0000256" key="22">
    <source>
        <dbReference type="ARBA" id="ARBA00023399"/>
    </source>
</evidence>
<evidence type="ECO:0000256" key="54">
    <source>
        <dbReference type="ARBA" id="ARBA00049449"/>
    </source>
</evidence>
<dbReference type="SMART" id="SM00829">
    <property type="entry name" value="PKS_ER"/>
    <property type="match status" value="1"/>
</dbReference>
<comment type="catalytic activity">
    <reaction evidence="33">
        <text>dodecanoyl-[ACP] + malonyl-[ACP] + H(+) = 3-oxotetradecanoyl-[ACP] + holo-[ACP] + CO2</text>
        <dbReference type="Rhea" id="RHEA:41884"/>
        <dbReference type="Rhea" id="RHEA-COMP:9623"/>
        <dbReference type="Rhea" id="RHEA-COMP:9644"/>
        <dbReference type="Rhea" id="RHEA-COMP:9645"/>
        <dbReference type="Rhea" id="RHEA-COMP:9685"/>
        <dbReference type="ChEBI" id="CHEBI:15378"/>
        <dbReference type="ChEBI" id="CHEBI:16526"/>
        <dbReference type="ChEBI" id="CHEBI:64479"/>
        <dbReference type="ChEBI" id="CHEBI:65264"/>
        <dbReference type="ChEBI" id="CHEBI:78449"/>
        <dbReference type="ChEBI" id="CHEBI:78473"/>
    </reaction>
    <physiologicalReaction direction="left-to-right" evidence="33">
        <dbReference type="Rhea" id="RHEA:41885"/>
    </physiologicalReaction>
</comment>
<dbReference type="Pfam" id="PF00698">
    <property type="entry name" value="Acyl_transf_1"/>
    <property type="match status" value="1"/>
</dbReference>
<keyword evidence="10" id="KW-0808">Transferase</keyword>
<evidence type="ECO:0000256" key="19">
    <source>
        <dbReference type="ARBA" id="ARBA00023388"/>
    </source>
</evidence>
<evidence type="ECO:0000256" key="15">
    <source>
        <dbReference type="ARBA" id="ARBA00023268"/>
    </source>
</evidence>
<dbReference type="InterPro" id="IPR020843">
    <property type="entry name" value="ER"/>
</dbReference>
<dbReference type="Pfam" id="PF16197">
    <property type="entry name" value="KAsynt_C_assoc"/>
    <property type="match status" value="1"/>
</dbReference>
<dbReference type="CDD" id="cd05195">
    <property type="entry name" value="enoyl_red"/>
    <property type="match status" value="1"/>
</dbReference>
<comment type="catalytic activity">
    <reaction evidence="26">
        <text>acetyl-CoA + n malonyl-CoA + 2n NADPH + 2n H(+) = a long-chain fatty acid + (n+1) CoA + n CO2 + 2n NADP(+).</text>
        <dbReference type="EC" id="2.3.1.85"/>
    </reaction>
</comment>
<dbReference type="Gene3D" id="3.90.180.10">
    <property type="entry name" value="Medium-chain alcohol dehydrogenases, catalytic domain"/>
    <property type="match status" value="1"/>
</dbReference>
<evidence type="ECO:0000256" key="53">
    <source>
        <dbReference type="ARBA" id="ARBA00049422"/>
    </source>
</evidence>
<protein>
    <recommendedName>
        <fullName evidence="7">Fatty acid synthase</fullName>
        <ecNumber evidence="5">1.1.1.100</ecNumber>
        <ecNumber evidence="2">1.3.1.39</ecNumber>
        <ecNumber evidence="6">2.3.1.41</ecNumber>
        <ecNumber evidence="4">2.3.1.85</ecNumber>
        <ecNumber evidence="3">3.1.2.14</ecNumber>
    </recommendedName>
</protein>
<dbReference type="InterPro" id="IPR016035">
    <property type="entry name" value="Acyl_Trfase/lysoPLipase"/>
</dbReference>
<dbReference type="PROSITE" id="PS50075">
    <property type="entry name" value="CARRIER"/>
    <property type="match status" value="1"/>
</dbReference>
<dbReference type="InterPro" id="IPR020841">
    <property type="entry name" value="PKS_Beta-ketoAc_synthase_dom"/>
</dbReference>
<dbReference type="SUPFAM" id="SSF50129">
    <property type="entry name" value="GroES-like"/>
    <property type="match status" value="1"/>
</dbReference>
<dbReference type="SUPFAM" id="SSF51735">
    <property type="entry name" value="NAD(P)-binding Rossmann-fold domains"/>
    <property type="match status" value="2"/>
</dbReference>
<evidence type="ECO:0000256" key="6">
    <source>
        <dbReference type="ARBA" id="ARBA00013191"/>
    </source>
</evidence>
<dbReference type="Pfam" id="PF21149">
    <property type="entry name" value="FAS_pseudo-KR"/>
    <property type="match status" value="1"/>
</dbReference>
<dbReference type="PROSITE" id="PS00606">
    <property type="entry name" value="KS3_1"/>
    <property type="match status" value="1"/>
</dbReference>
<evidence type="ECO:0000256" key="18">
    <source>
        <dbReference type="ARBA" id="ARBA00023373"/>
    </source>
</evidence>
<feature type="domain" description="Ketosynthase family 3 (KS3)" evidence="59">
    <location>
        <begin position="23"/>
        <end position="428"/>
    </location>
</feature>
<comment type="pathway">
    <text evidence="1">Lipid metabolism.</text>
</comment>
<organism evidence="61">
    <name type="scientific">Culicoides sonorensis</name>
    <name type="common">Biting midge</name>
    <dbReference type="NCBI Taxonomy" id="179676"/>
    <lineage>
        <taxon>Eukaryota</taxon>
        <taxon>Metazoa</taxon>
        <taxon>Ecdysozoa</taxon>
        <taxon>Arthropoda</taxon>
        <taxon>Hexapoda</taxon>
        <taxon>Insecta</taxon>
        <taxon>Pterygota</taxon>
        <taxon>Neoptera</taxon>
        <taxon>Endopterygota</taxon>
        <taxon>Diptera</taxon>
        <taxon>Nematocera</taxon>
        <taxon>Chironomoidea</taxon>
        <taxon>Ceratopogonidae</taxon>
        <taxon>Ceratopogoninae</taxon>
        <taxon>Culicoides</taxon>
        <taxon>Monoculicoides</taxon>
    </lineage>
</organism>
<comment type="catalytic activity">
    <reaction evidence="52">
        <text>3-oxohexadecanoyl-[ACP] + NADPH + H(+) = (3R)-hydroxyhexadecanoyl-[ACP] + NADP(+)</text>
        <dbReference type="Rhea" id="RHEA:41904"/>
        <dbReference type="Rhea" id="RHEA-COMP:9649"/>
        <dbReference type="Rhea" id="RHEA-COMP:9650"/>
        <dbReference type="ChEBI" id="CHEBI:15378"/>
        <dbReference type="ChEBI" id="CHEBI:57783"/>
        <dbReference type="ChEBI" id="CHEBI:58349"/>
        <dbReference type="ChEBI" id="CHEBI:78478"/>
        <dbReference type="ChEBI" id="CHEBI:78480"/>
    </reaction>
    <physiologicalReaction direction="left-to-right" evidence="52">
        <dbReference type="Rhea" id="RHEA:41905"/>
    </physiologicalReaction>
</comment>
<dbReference type="InterPro" id="IPR036291">
    <property type="entry name" value="NAD(P)-bd_dom_sf"/>
</dbReference>
<comment type="catalytic activity">
    <reaction evidence="46">
        <text>hexadecanoyl-[ACP] + H2O = hexadecanoate + holo-[ACP] + H(+)</text>
        <dbReference type="Rhea" id="RHEA:41932"/>
        <dbReference type="Rhea" id="RHEA-COMP:9652"/>
        <dbReference type="Rhea" id="RHEA-COMP:9685"/>
        <dbReference type="ChEBI" id="CHEBI:7896"/>
        <dbReference type="ChEBI" id="CHEBI:15377"/>
        <dbReference type="ChEBI" id="CHEBI:15378"/>
        <dbReference type="ChEBI" id="CHEBI:64479"/>
        <dbReference type="ChEBI" id="CHEBI:78483"/>
        <dbReference type="EC" id="3.1.2.14"/>
    </reaction>
    <physiologicalReaction direction="left-to-right" evidence="46">
        <dbReference type="Rhea" id="RHEA:41933"/>
    </physiologicalReaction>
</comment>
<dbReference type="Gene3D" id="3.10.129.110">
    <property type="entry name" value="Polyketide synthase dehydratase"/>
    <property type="match status" value="1"/>
</dbReference>
<dbReference type="Pfam" id="PF00550">
    <property type="entry name" value="PP-binding"/>
    <property type="match status" value="1"/>
</dbReference>
<comment type="catalytic activity">
    <reaction evidence="36">
        <text>3-oxobutanoyl-[ACP] + NADPH + H(+) = (3R)-hydroxybutanoyl-[ACP] + NADP(+)</text>
        <dbReference type="Rhea" id="RHEA:41804"/>
        <dbReference type="Rhea" id="RHEA-COMP:9625"/>
        <dbReference type="Rhea" id="RHEA-COMP:9626"/>
        <dbReference type="ChEBI" id="CHEBI:15378"/>
        <dbReference type="ChEBI" id="CHEBI:57783"/>
        <dbReference type="ChEBI" id="CHEBI:58349"/>
        <dbReference type="ChEBI" id="CHEBI:78450"/>
        <dbReference type="ChEBI" id="CHEBI:78451"/>
    </reaction>
    <physiologicalReaction direction="left-to-right" evidence="36">
        <dbReference type="Rhea" id="RHEA:41805"/>
    </physiologicalReaction>
</comment>
<dbReference type="PROSITE" id="PS52019">
    <property type="entry name" value="PKS_MFAS_DH"/>
    <property type="match status" value="1"/>
</dbReference>
<accession>A0A336M5W9</accession>
<dbReference type="Pfam" id="PF08659">
    <property type="entry name" value="KR"/>
    <property type="match status" value="1"/>
</dbReference>
<evidence type="ECO:0000256" key="50">
    <source>
        <dbReference type="ARBA" id="ARBA00049171"/>
    </source>
</evidence>
<comment type="catalytic activity">
    <reaction evidence="18">
        <text>(3R)-hydroxyhexanoyl-[ACP] = (2E)-hexenoyl-[ACP] + H2O</text>
        <dbReference type="Rhea" id="RHEA:41828"/>
        <dbReference type="Rhea" id="RHEA-COMP:9630"/>
        <dbReference type="Rhea" id="RHEA-COMP:9631"/>
        <dbReference type="ChEBI" id="CHEBI:15377"/>
        <dbReference type="ChEBI" id="CHEBI:78457"/>
        <dbReference type="ChEBI" id="CHEBI:78458"/>
    </reaction>
    <physiologicalReaction direction="left-to-right" evidence="18">
        <dbReference type="Rhea" id="RHEA:41829"/>
    </physiologicalReaction>
</comment>
<dbReference type="CDD" id="cd08954">
    <property type="entry name" value="KR_1_FAS_SDR_x"/>
    <property type="match status" value="1"/>
</dbReference>
<dbReference type="VEuPathDB" id="VectorBase:CSON012603"/>
<comment type="catalytic activity">
    <reaction evidence="49">
        <text>decanoyl-[ACP] + malonyl-[ACP] + H(+) = 3-oxododecanoyl-[ACP] + holo-[ACP] + CO2</text>
        <dbReference type="Rhea" id="RHEA:41868"/>
        <dbReference type="Rhea" id="RHEA-COMP:9623"/>
        <dbReference type="Rhea" id="RHEA-COMP:9640"/>
        <dbReference type="Rhea" id="RHEA-COMP:9641"/>
        <dbReference type="Rhea" id="RHEA-COMP:9685"/>
        <dbReference type="ChEBI" id="CHEBI:15378"/>
        <dbReference type="ChEBI" id="CHEBI:16526"/>
        <dbReference type="ChEBI" id="CHEBI:64479"/>
        <dbReference type="ChEBI" id="CHEBI:78449"/>
        <dbReference type="ChEBI" id="CHEBI:78468"/>
        <dbReference type="ChEBI" id="CHEBI:78469"/>
    </reaction>
    <physiologicalReaction direction="left-to-right" evidence="49">
        <dbReference type="Rhea" id="RHEA:41869"/>
    </physiologicalReaction>
</comment>
<dbReference type="CDD" id="cd00833">
    <property type="entry name" value="PKS"/>
    <property type="match status" value="1"/>
</dbReference>
<comment type="catalytic activity">
    <reaction evidence="22">
        <text>(3R)-hydroxyoctadecanoyl-[ACP] = (2E)-octadecenoyl-[ACP] + H2O</text>
        <dbReference type="Rhea" id="RHEA:41924"/>
        <dbReference type="Rhea" id="RHEA-COMP:9654"/>
        <dbReference type="Rhea" id="RHEA-COMP:9655"/>
        <dbReference type="ChEBI" id="CHEBI:15377"/>
        <dbReference type="ChEBI" id="CHEBI:78488"/>
        <dbReference type="ChEBI" id="CHEBI:78489"/>
    </reaction>
    <physiologicalReaction direction="left-to-right" evidence="22">
        <dbReference type="Rhea" id="RHEA:41925"/>
    </physiologicalReaction>
</comment>
<evidence type="ECO:0000256" key="24">
    <source>
        <dbReference type="ARBA" id="ARBA00023402"/>
    </source>
</evidence>
<keyword evidence="9" id="KW-0597">Phosphoprotein</keyword>
<dbReference type="GO" id="GO:0031177">
    <property type="term" value="F:phosphopantetheine binding"/>
    <property type="evidence" value="ECO:0007669"/>
    <property type="project" value="InterPro"/>
</dbReference>
<dbReference type="InterPro" id="IPR014043">
    <property type="entry name" value="Acyl_transferase_dom"/>
</dbReference>
<dbReference type="EC" id="1.1.1.100" evidence="5"/>
<evidence type="ECO:0000256" key="21">
    <source>
        <dbReference type="ARBA" id="ARBA00023398"/>
    </source>
</evidence>
<evidence type="ECO:0000256" key="32">
    <source>
        <dbReference type="ARBA" id="ARBA00047500"/>
    </source>
</evidence>
<comment type="catalytic activity">
    <reaction evidence="47">
        <text>3-oxotetradecanoyl-[ACP] + NADPH + H(+) = (3R)-hydroxytetradecanoyl-[ACP] + NADP(+)</text>
        <dbReference type="Rhea" id="RHEA:41888"/>
        <dbReference type="Rhea" id="RHEA-COMP:9645"/>
        <dbReference type="Rhea" id="RHEA-COMP:9646"/>
        <dbReference type="ChEBI" id="CHEBI:15378"/>
        <dbReference type="ChEBI" id="CHEBI:57783"/>
        <dbReference type="ChEBI" id="CHEBI:58349"/>
        <dbReference type="ChEBI" id="CHEBI:78473"/>
        <dbReference type="ChEBI" id="CHEBI:78474"/>
    </reaction>
    <physiologicalReaction direction="left-to-right" evidence="47">
        <dbReference type="Rhea" id="RHEA:41889"/>
    </physiologicalReaction>
</comment>
<dbReference type="InterPro" id="IPR011032">
    <property type="entry name" value="GroES-like_sf"/>
</dbReference>
<dbReference type="InterPro" id="IPR014031">
    <property type="entry name" value="Ketoacyl_synth_C"/>
</dbReference>
<comment type="catalytic activity">
    <reaction evidence="19">
        <text>(3R)-hydroxydecanoyl-[ACP] = (2E)-decenoyl-[ACP] + H2O</text>
        <dbReference type="Rhea" id="RHEA:41860"/>
        <dbReference type="Rhea" id="RHEA-COMP:9638"/>
        <dbReference type="Rhea" id="RHEA-COMP:9639"/>
        <dbReference type="ChEBI" id="CHEBI:15377"/>
        <dbReference type="ChEBI" id="CHEBI:78466"/>
        <dbReference type="ChEBI" id="CHEBI:78467"/>
    </reaction>
    <physiologicalReaction direction="left-to-right" evidence="19">
        <dbReference type="Rhea" id="RHEA:41861"/>
    </physiologicalReaction>
</comment>
<dbReference type="GO" id="GO:0006633">
    <property type="term" value="P:fatty acid biosynthetic process"/>
    <property type="evidence" value="ECO:0007669"/>
    <property type="project" value="UniProtKB-UniPathway"/>
</dbReference>
<evidence type="ECO:0000256" key="57">
    <source>
        <dbReference type="PROSITE-ProRule" id="PRU01363"/>
    </source>
</evidence>
<feature type="region of interest" description="N-terminal hotdog fold" evidence="57">
    <location>
        <begin position="866"/>
        <end position="992"/>
    </location>
</feature>
<keyword evidence="14" id="KW-0007">Acetylation</keyword>
<dbReference type="InterPro" id="IPR020806">
    <property type="entry name" value="PKS_PP-bd"/>
</dbReference>
<comment type="catalytic activity">
    <reaction evidence="31">
        <text>tetradecanoyl-[ACP] + malonyl-[ACP] + H(+) = 3-oxohexadecanoyl-[ACP] + holo-[ACP] + CO2</text>
        <dbReference type="Rhea" id="RHEA:41900"/>
        <dbReference type="Rhea" id="RHEA-COMP:9623"/>
        <dbReference type="Rhea" id="RHEA-COMP:9648"/>
        <dbReference type="Rhea" id="RHEA-COMP:9649"/>
        <dbReference type="Rhea" id="RHEA-COMP:9685"/>
        <dbReference type="ChEBI" id="CHEBI:15378"/>
        <dbReference type="ChEBI" id="CHEBI:16526"/>
        <dbReference type="ChEBI" id="CHEBI:64479"/>
        <dbReference type="ChEBI" id="CHEBI:78449"/>
        <dbReference type="ChEBI" id="CHEBI:78477"/>
        <dbReference type="ChEBI" id="CHEBI:78478"/>
    </reaction>
    <physiologicalReaction direction="left-to-right" evidence="31">
        <dbReference type="Rhea" id="RHEA:41901"/>
    </physiologicalReaction>
</comment>
<evidence type="ECO:0000256" key="51">
    <source>
        <dbReference type="ARBA" id="ARBA00049263"/>
    </source>
</evidence>
<dbReference type="EMBL" id="UFQT01000602">
    <property type="protein sequence ID" value="SSX25625.1"/>
    <property type="molecule type" value="Genomic_DNA"/>
</dbReference>
<name>A0A336M5W9_CULSO</name>
<evidence type="ECO:0000256" key="41">
    <source>
        <dbReference type="ARBA" id="ARBA00048420"/>
    </source>
</evidence>
<dbReference type="Gene3D" id="3.40.366.10">
    <property type="entry name" value="Malonyl-Coenzyme A Acyl Carrier Protein, domain 2"/>
    <property type="match status" value="1"/>
</dbReference>
<evidence type="ECO:0000256" key="40">
    <source>
        <dbReference type="ARBA" id="ARBA00048289"/>
    </source>
</evidence>
<reference evidence="61" key="1">
    <citation type="submission" date="2018-07" db="EMBL/GenBank/DDBJ databases">
        <authorList>
            <person name="Quirk P.G."/>
            <person name="Krulwich T.A."/>
        </authorList>
    </citation>
    <scope>NUCLEOTIDE SEQUENCE</scope>
</reference>
<evidence type="ECO:0000256" key="20">
    <source>
        <dbReference type="ARBA" id="ARBA00023394"/>
    </source>
</evidence>
<comment type="catalytic activity">
    <reaction evidence="40">
        <text>tetradecanoyl-[ACP] + H2O = tetradecanoate + holo-[ACP] + H(+)</text>
        <dbReference type="Rhea" id="RHEA:30123"/>
        <dbReference type="Rhea" id="RHEA-COMP:9648"/>
        <dbReference type="Rhea" id="RHEA-COMP:9685"/>
        <dbReference type="ChEBI" id="CHEBI:15377"/>
        <dbReference type="ChEBI" id="CHEBI:15378"/>
        <dbReference type="ChEBI" id="CHEBI:30807"/>
        <dbReference type="ChEBI" id="CHEBI:64479"/>
        <dbReference type="ChEBI" id="CHEBI:78477"/>
        <dbReference type="EC" id="3.1.2.14"/>
    </reaction>
    <physiologicalReaction direction="left-to-right" evidence="40">
        <dbReference type="Rhea" id="RHEA:30124"/>
    </physiologicalReaction>
</comment>